<gene>
    <name evidence="2" type="ORF">ER308_15490</name>
</gene>
<accession>A0A411YHU0</accession>
<dbReference type="GO" id="GO:0008171">
    <property type="term" value="F:O-methyltransferase activity"/>
    <property type="evidence" value="ECO:0007669"/>
    <property type="project" value="TreeGrafter"/>
</dbReference>
<dbReference type="SUPFAM" id="SSF53335">
    <property type="entry name" value="S-adenosyl-L-methionine-dependent methyltransferases"/>
    <property type="match status" value="1"/>
</dbReference>
<dbReference type="KEGG" id="erz:ER308_15490"/>
<sequence>MPFKAIARHLPDLPISTVFDIGANVGQSAKAYLDAWPTASIWCFEPVSSSYEALVQGVGGHPQVQVERLALGEAESDAVAIEARRQGVRNRVLDVTGAGNYQRKVPRERVVMCTGDAYCAKRGIQHISFCKVDTEGLDLEVLRGLERMLSANRIDLVQVEAGMNASNSSHVPFEAFRRHLHPRGYRLFSLPGQAVGMWGVPEMRRANPVFVSETVVKAHTRS</sequence>
<dbReference type="InterPro" id="IPR053188">
    <property type="entry name" value="FkbM_Methyltransferase"/>
</dbReference>
<dbReference type="GO" id="GO:0032259">
    <property type="term" value="P:methylation"/>
    <property type="evidence" value="ECO:0007669"/>
    <property type="project" value="UniProtKB-KW"/>
</dbReference>
<dbReference type="InterPro" id="IPR029063">
    <property type="entry name" value="SAM-dependent_MTases_sf"/>
</dbReference>
<dbReference type="AlphaFoldDB" id="A0A411YHU0"/>
<dbReference type="PANTHER" id="PTHR36973">
    <property type="entry name" value="SLL1456 PROTEIN-RELATED"/>
    <property type="match status" value="1"/>
</dbReference>
<protein>
    <submittedName>
        <fullName evidence="2">FkbM family methyltransferase</fullName>
    </submittedName>
</protein>
<keyword evidence="3" id="KW-1185">Reference proteome</keyword>
<dbReference type="NCBIfam" id="TIGR01444">
    <property type="entry name" value="fkbM_fam"/>
    <property type="match status" value="1"/>
</dbReference>
<keyword evidence="2" id="KW-0808">Transferase</keyword>
<evidence type="ECO:0000259" key="1">
    <source>
        <dbReference type="Pfam" id="PF05050"/>
    </source>
</evidence>
<organism evidence="2 3">
    <name type="scientific">Egibacter rhizosphaerae</name>
    <dbReference type="NCBI Taxonomy" id="1670831"/>
    <lineage>
        <taxon>Bacteria</taxon>
        <taxon>Bacillati</taxon>
        <taxon>Actinomycetota</taxon>
        <taxon>Nitriliruptoria</taxon>
        <taxon>Egibacterales</taxon>
        <taxon>Egibacteraceae</taxon>
        <taxon>Egibacter</taxon>
    </lineage>
</organism>
<dbReference type="Gene3D" id="3.40.50.150">
    <property type="entry name" value="Vaccinia Virus protein VP39"/>
    <property type="match status" value="1"/>
</dbReference>
<keyword evidence="2" id="KW-0489">Methyltransferase</keyword>
<proteinExistence type="predicted"/>
<name>A0A411YHU0_9ACTN</name>
<evidence type="ECO:0000313" key="3">
    <source>
        <dbReference type="Proteomes" id="UP000291469"/>
    </source>
</evidence>
<dbReference type="InterPro" id="IPR006342">
    <property type="entry name" value="FkbM_mtfrase"/>
</dbReference>
<reference evidence="2 3" key="1">
    <citation type="submission" date="2019-01" db="EMBL/GenBank/DDBJ databases">
        <title>Egibacter rhizosphaerae EGI 80759T.</title>
        <authorList>
            <person name="Chen D.-D."/>
            <person name="Tian Y."/>
            <person name="Jiao J.-Y."/>
            <person name="Zhang X.-T."/>
            <person name="Zhang Y.-G."/>
            <person name="Zhang Y."/>
            <person name="Xiao M."/>
            <person name="Shu W.-S."/>
            <person name="Li W.-J."/>
        </authorList>
    </citation>
    <scope>NUCLEOTIDE SEQUENCE [LARGE SCALE GENOMIC DNA]</scope>
    <source>
        <strain evidence="2 3">EGI 80759</strain>
    </source>
</reference>
<dbReference type="EMBL" id="CP036402">
    <property type="protein sequence ID" value="QBI20834.1"/>
    <property type="molecule type" value="Genomic_DNA"/>
</dbReference>
<dbReference type="Pfam" id="PF05050">
    <property type="entry name" value="Methyltransf_21"/>
    <property type="match status" value="1"/>
</dbReference>
<dbReference type="Proteomes" id="UP000291469">
    <property type="component" value="Chromosome"/>
</dbReference>
<feature type="domain" description="Methyltransferase FkbM" evidence="1">
    <location>
        <begin position="20"/>
        <end position="187"/>
    </location>
</feature>
<dbReference type="OrthoDB" id="4104638at2"/>
<dbReference type="PANTHER" id="PTHR36973:SF4">
    <property type="entry name" value="NODULATION PROTEIN"/>
    <property type="match status" value="1"/>
</dbReference>
<evidence type="ECO:0000313" key="2">
    <source>
        <dbReference type="EMBL" id="QBI20834.1"/>
    </source>
</evidence>